<evidence type="ECO:0000313" key="2">
    <source>
        <dbReference type="Proteomes" id="UP000198767"/>
    </source>
</evidence>
<keyword evidence="2" id="KW-1185">Reference proteome</keyword>
<dbReference type="GO" id="GO:0016829">
    <property type="term" value="F:lyase activity"/>
    <property type="evidence" value="ECO:0007669"/>
    <property type="project" value="UniProtKB-KW"/>
</dbReference>
<dbReference type="RefSeq" id="WP_090219378.1">
    <property type="nucleotide sequence ID" value="NZ_FMWG01000007.1"/>
</dbReference>
<dbReference type="Gene3D" id="2.160.20.10">
    <property type="entry name" value="Single-stranded right-handed beta-helix, Pectin lyase-like"/>
    <property type="match status" value="1"/>
</dbReference>
<evidence type="ECO:0000313" key="1">
    <source>
        <dbReference type="EMBL" id="SCZ67723.1"/>
    </source>
</evidence>
<dbReference type="AlphaFoldDB" id="A0A1G5R0Y3"/>
<dbReference type="EMBL" id="FMWG01000007">
    <property type="protein sequence ID" value="SCZ67723.1"/>
    <property type="molecule type" value="Genomic_DNA"/>
</dbReference>
<dbReference type="InterPro" id="IPR011050">
    <property type="entry name" value="Pectin_lyase_fold/virulence"/>
</dbReference>
<dbReference type="SUPFAM" id="SSF51126">
    <property type="entry name" value="Pectin lyase-like"/>
    <property type="match status" value="1"/>
</dbReference>
<dbReference type="OrthoDB" id="7749009at2"/>
<proteinExistence type="predicted"/>
<name>A0A1G5R0Y3_9RHOB</name>
<sequence length="761" mass="82741">MNKAITDNVPLMPPAFAEGLNQWSRSNGTAGTATYQGSSNAALVAADADFAGCLEVQKTETLQRLRFMGRTPIEPGCYVQVRARVKVLSGPLPAVRIGAWASSGGTAHLNNVLEIGPSVPLTEYGRVFEVSAIIGSGRRGGVDMAWGRAAEYGHIGLDLTGPNGAIVRIDDLVIEDVTHIYHRDMLSLVDVVDYGAIGDNSTDNTAAFEAADQAANGRRILVPEGQFYLASSLSLNHEVVFEGTVRMPTASMLLLTKSFDFPSYAAAFGEEELAFKKAFQALLNSVDHESLDLKGRIISVRAPIDMQAACPNRASYATRRVIRNGQLQASDSGQWDTIEVSSRGTYDPDDQRVLSNVSNAANIRVGSLVEGSGVGREIYVRSINVGAREITLSEPLYDAAGTQNYTFKYFKCLLDFSGFSALSKFGLTEIDVQCNGRASGIRLAPEGATFSLDHCFITRPKDRGLTSHGRGCQGILIDNCQFLSDEAPLTVPQRESIAMNLNANDPKIRNCRATQFRHFAVLGGDNNTIIGNHFFQGDGENNGVRTAGLILTSTYCSTTISDNYVDNCFIEWTNERDEEPDYDGGFSFSAMSITDNVFLSGDVASWFSPIVVKPYGTGHFLNGVSVTGNKFRSINGSIERAERVDTSFSNLDLGRSNNVFFDGNTYHGISVRAANPLRMRYEQGSADRVWRIETEGALPFAGEARGVDSVLPLGSIESASGSNRFALPYVRVQRGSDDDEIELVWQEAVRGEVQLQVRMDR</sequence>
<dbReference type="Proteomes" id="UP000198767">
    <property type="component" value="Unassembled WGS sequence"/>
</dbReference>
<reference evidence="1 2" key="1">
    <citation type="submission" date="2016-10" db="EMBL/GenBank/DDBJ databases">
        <authorList>
            <person name="de Groot N.N."/>
        </authorList>
    </citation>
    <scope>NUCLEOTIDE SEQUENCE [LARGE SCALE GENOMIC DNA]</scope>
    <source>
        <strain evidence="1 2">U95</strain>
    </source>
</reference>
<dbReference type="STRING" id="1156985.SAMN04488118_107105"/>
<protein>
    <submittedName>
        <fullName evidence="1">Pectate lyase superfamily protein</fullName>
    </submittedName>
</protein>
<gene>
    <name evidence="1" type="ORF">SAMN04488118_107105</name>
</gene>
<keyword evidence="1" id="KW-0456">Lyase</keyword>
<accession>A0A1G5R0Y3</accession>
<organism evidence="1 2">
    <name type="scientific">Epibacterium ulvae</name>
    <dbReference type="NCBI Taxonomy" id="1156985"/>
    <lineage>
        <taxon>Bacteria</taxon>
        <taxon>Pseudomonadati</taxon>
        <taxon>Pseudomonadota</taxon>
        <taxon>Alphaproteobacteria</taxon>
        <taxon>Rhodobacterales</taxon>
        <taxon>Roseobacteraceae</taxon>
        <taxon>Epibacterium</taxon>
    </lineage>
</organism>
<dbReference type="InterPro" id="IPR012334">
    <property type="entry name" value="Pectin_lyas_fold"/>
</dbReference>